<reference evidence="3" key="1">
    <citation type="submission" date="2022-07" db="EMBL/GenBank/DDBJ databases">
        <title>Taxonomy of Novel Oxalotrophic and Methylotrophic Bacteria.</title>
        <authorList>
            <person name="Sahin N."/>
            <person name="Tani A."/>
        </authorList>
    </citation>
    <scope>NUCLEOTIDE SEQUENCE</scope>
    <source>
        <strain evidence="3">Y10</strain>
    </source>
</reference>
<organism evidence="3 4">
    <name type="scientific">Neptunitalea lumnitzerae</name>
    <dbReference type="NCBI Taxonomy" id="2965509"/>
    <lineage>
        <taxon>Bacteria</taxon>
        <taxon>Pseudomonadati</taxon>
        <taxon>Bacteroidota</taxon>
        <taxon>Flavobacteriia</taxon>
        <taxon>Flavobacteriales</taxon>
        <taxon>Flavobacteriaceae</taxon>
        <taxon>Neptunitalea</taxon>
    </lineage>
</organism>
<dbReference type="Proteomes" id="UP001143543">
    <property type="component" value="Unassembled WGS sequence"/>
</dbReference>
<dbReference type="Pfam" id="PF01041">
    <property type="entry name" value="DegT_DnrJ_EryC1"/>
    <property type="match status" value="1"/>
</dbReference>
<dbReference type="InterPro" id="IPR015422">
    <property type="entry name" value="PyrdxlP-dep_Trfase_small"/>
</dbReference>
<dbReference type="SUPFAM" id="SSF53383">
    <property type="entry name" value="PLP-dependent transferases"/>
    <property type="match status" value="1"/>
</dbReference>
<evidence type="ECO:0000313" key="3">
    <source>
        <dbReference type="EMBL" id="GLB48131.1"/>
    </source>
</evidence>
<protein>
    <submittedName>
        <fullName evidence="3">Pyridoxal phosphate-dependent aminotransferase</fullName>
    </submittedName>
</protein>
<dbReference type="PANTHER" id="PTHR30244">
    <property type="entry name" value="TRANSAMINASE"/>
    <property type="match status" value="1"/>
</dbReference>
<sequence length="380" mass="42695">MTERKKILLSPACTNELEQQYISESLLDHWMAPQGPQCTKFEAELQQYLKTSYIPVLVSSGTAAIHLALKTLGVGAGDIVLVQNFTFAASVNPITYVGAIPVLIDSENSTWNMCPDQLEKAIKYFVSKNQTPKAIITVDLYGMPCNYKRILEISKAYHIPVVEDSAEALGSSYKGAYCGTLADMGIFSFNGNKMITMTSGGLVLCKTEEQATQVRYLANQAKEATPYYEHKNVGYNYAQSNILAAIGRAQLTKLPAFLSKRAVIHTFYSNLFKTYDFVEVMQAPDEVYSTNYWLTCVIIKPNNFNKSNHGLKAFLEKKNIETRYLWKPMHLQPVYQHCKFFSTGVSETVFNMGLCLPSSPVLEEQDLAYLENCIKTYLEQ</sequence>
<keyword evidence="3" id="KW-0032">Aminotransferase</keyword>
<evidence type="ECO:0000256" key="2">
    <source>
        <dbReference type="RuleBase" id="RU004508"/>
    </source>
</evidence>
<dbReference type="RefSeq" id="WP_281763785.1">
    <property type="nucleotide sequence ID" value="NZ_BRVO01000001.1"/>
</dbReference>
<dbReference type="GO" id="GO:0008483">
    <property type="term" value="F:transaminase activity"/>
    <property type="evidence" value="ECO:0007669"/>
    <property type="project" value="UniProtKB-KW"/>
</dbReference>
<dbReference type="EMBL" id="BRVO01000001">
    <property type="protein sequence ID" value="GLB48131.1"/>
    <property type="molecule type" value="Genomic_DNA"/>
</dbReference>
<dbReference type="Gene3D" id="3.90.1150.10">
    <property type="entry name" value="Aspartate Aminotransferase, domain 1"/>
    <property type="match status" value="1"/>
</dbReference>
<accession>A0ABQ5MFN9</accession>
<comment type="caution">
    <text evidence="3">The sequence shown here is derived from an EMBL/GenBank/DDBJ whole genome shotgun (WGS) entry which is preliminary data.</text>
</comment>
<keyword evidence="2" id="KW-0663">Pyridoxal phosphate</keyword>
<comment type="similarity">
    <text evidence="1 2">Belongs to the DegT/DnrJ/EryC1 family.</text>
</comment>
<dbReference type="PIRSF" id="PIRSF000390">
    <property type="entry name" value="PLP_StrS"/>
    <property type="match status" value="1"/>
</dbReference>
<keyword evidence="3" id="KW-0808">Transferase</keyword>
<dbReference type="CDD" id="cd00616">
    <property type="entry name" value="AHBA_syn"/>
    <property type="match status" value="1"/>
</dbReference>
<name>A0ABQ5MFN9_9FLAO</name>
<dbReference type="InterPro" id="IPR015421">
    <property type="entry name" value="PyrdxlP-dep_Trfase_major"/>
</dbReference>
<dbReference type="InterPro" id="IPR015424">
    <property type="entry name" value="PyrdxlP-dep_Trfase"/>
</dbReference>
<evidence type="ECO:0000313" key="4">
    <source>
        <dbReference type="Proteomes" id="UP001143543"/>
    </source>
</evidence>
<dbReference type="InterPro" id="IPR000653">
    <property type="entry name" value="DegT/StrS_aminotransferase"/>
</dbReference>
<evidence type="ECO:0000256" key="1">
    <source>
        <dbReference type="ARBA" id="ARBA00037999"/>
    </source>
</evidence>
<proteinExistence type="inferred from homology"/>
<dbReference type="Gene3D" id="3.40.640.10">
    <property type="entry name" value="Type I PLP-dependent aspartate aminotransferase-like (Major domain)"/>
    <property type="match status" value="1"/>
</dbReference>
<dbReference type="PANTHER" id="PTHR30244:SF34">
    <property type="entry name" value="DTDP-4-AMINO-4,6-DIDEOXYGALACTOSE TRANSAMINASE"/>
    <property type="match status" value="1"/>
</dbReference>
<keyword evidence="4" id="KW-1185">Reference proteome</keyword>
<gene>
    <name evidence="3" type="ORF">Y10_04990</name>
</gene>